<dbReference type="AlphaFoldDB" id="A0A3N6P4W2"/>
<feature type="domain" description="N-acetyltransferase" evidence="1">
    <location>
        <begin position="1"/>
        <end position="139"/>
    </location>
</feature>
<dbReference type="GO" id="GO:0016747">
    <property type="term" value="F:acyltransferase activity, transferring groups other than amino-acyl groups"/>
    <property type="evidence" value="ECO:0007669"/>
    <property type="project" value="InterPro"/>
</dbReference>
<dbReference type="PROSITE" id="PS51186">
    <property type="entry name" value="GNAT"/>
    <property type="match status" value="1"/>
</dbReference>
<accession>A0A3N6P4W2</accession>
<sequence length="172" mass="19290">MTTELAWKIQYEAFAAAGGLYDERHAKLYADLARDLIEDGSFSIIYKGVAQACYTPMTIDEAPHLKVYVLAPLAVLPEYQGKRYATRLMEEAEKQLDADAIFVAGQPFHYGRRYNTPHKIGFPVKTEAPIECWFAKALTPGCLDGIVSTSTITGPYSTEQIWQHPSDQFPPR</sequence>
<dbReference type="Proteomes" id="UP000269154">
    <property type="component" value="Unassembled WGS sequence"/>
</dbReference>
<evidence type="ECO:0000313" key="3">
    <source>
        <dbReference type="Proteomes" id="UP000269154"/>
    </source>
</evidence>
<name>A0A3N6P4W2_9CYAN</name>
<protein>
    <submittedName>
        <fullName evidence="2">GNAT family N-acetyltransferase</fullName>
    </submittedName>
</protein>
<comment type="caution">
    <text evidence="2">The sequence shown here is derived from an EMBL/GenBank/DDBJ whole genome shotgun (WGS) entry which is preliminary data.</text>
</comment>
<evidence type="ECO:0000259" key="1">
    <source>
        <dbReference type="PROSITE" id="PS51186"/>
    </source>
</evidence>
<dbReference type="RefSeq" id="WP_124146976.1">
    <property type="nucleotide sequence ID" value="NZ_CAWOKI010000210.1"/>
</dbReference>
<dbReference type="CDD" id="cd04301">
    <property type="entry name" value="NAT_SF"/>
    <property type="match status" value="1"/>
</dbReference>
<keyword evidence="3" id="KW-1185">Reference proteome</keyword>
<dbReference type="Pfam" id="PF00583">
    <property type="entry name" value="Acetyltransf_1"/>
    <property type="match status" value="1"/>
</dbReference>
<dbReference type="InterPro" id="IPR000182">
    <property type="entry name" value="GNAT_dom"/>
</dbReference>
<gene>
    <name evidence="2" type="ORF">D5R40_22160</name>
</gene>
<dbReference type="InterPro" id="IPR016181">
    <property type="entry name" value="Acyl_CoA_acyltransferase"/>
</dbReference>
<dbReference type="SUPFAM" id="SSF55729">
    <property type="entry name" value="Acyl-CoA N-acyltransferases (Nat)"/>
    <property type="match status" value="1"/>
</dbReference>
<dbReference type="OrthoDB" id="9797178at2"/>
<dbReference type="EMBL" id="RCBY01000152">
    <property type="protein sequence ID" value="RQH32637.1"/>
    <property type="molecule type" value="Genomic_DNA"/>
</dbReference>
<reference evidence="2 3" key="1">
    <citation type="journal article" date="2018" name="ACS Chem. Biol.">
        <title>Ketoreductase domain dysfunction expands chemodiversity: malyngamide biosynthesis in the cyanobacterium Okeania hirsuta.</title>
        <authorList>
            <person name="Moss N.A."/>
            <person name="Leao T."/>
            <person name="Rankin M."/>
            <person name="McCullough T.M."/>
            <person name="Qu P."/>
            <person name="Korobeynikov A."/>
            <person name="Smith J.L."/>
            <person name="Gerwick L."/>
            <person name="Gerwick W.H."/>
        </authorList>
    </citation>
    <scope>NUCLEOTIDE SEQUENCE [LARGE SCALE GENOMIC DNA]</scope>
    <source>
        <strain evidence="2 3">PAB10Feb10-1</strain>
    </source>
</reference>
<keyword evidence="2" id="KW-0808">Transferase</keyword>
<evidence type="ECO:0000313" key="2">
    <source>
        <dbReference type="EMBL" id="RQH32637.1"/>
    </source>
</evidence>
<proteinExistence type="predicted"/>
<organism evidence="2 3">
    <name type="scientific">Okeania hirsuta</name>
    <dbReference type="NCBI Taxonomy" id="1458930"/>
    <lineage>
        <taxon>Bacteria</taxon>
        <taxon>Bacillati</taxon>
        <taxon>Cyanobacteriota</taxon>
        <taxon>Cyanophyceae</taxon>
        <taxon>Oscillatoriophycideae</taxon>
        <taxon>Oscillatoriales</taxon>
        <taxon>Microcoleaceae</taxon>
        <taxon>Okeania</taxon>
    </lineage>
</organism>
<dbReference type="Gene3D" id="3.40.630.30">
    <property type="match status" value="1"/>
</dbReference>